<comment type="caution">
    <text evidence="6">The sequence shown here is derived from an EMBL/GenBank/DDBJ whole genome shotgun (WGS) entry which is preliminary data.</text>
</comment>
<evidence type="ECO:0000256" key="2">
    <source>
        <dbReference type="ARBA" id="ARBA00008954"/>
    </source>
</evidence>
<dbReference type="InterPro" id="IPR015422">
    <property type="entry name" value="PyrdxlP-dep_Trfase_small"/>
</dbReference>
<keyword evidence="7" id="KW-1185">Reference proteome</keyword>
<protein>
    <submittedName>
        <fullName evidence="6">Aspartate aminotransferase family protein</fullName>
    </submittedName>
</protein>
<evidence type="ECO:0000256" key="1">
    <source>
        <dbReference type="ARBA" id="ARBA00001933"/>
    </source>
</evidence>
<dbReference type="NCBIfam" id="NF005685">
    <property type="entry name" value="PRK07483.1"/>
    <property type="match status" value="1"/>
</dbReference>
<evidence type="ECO:0000313" key="7">
    <source>
        <dbReference type="Proteomes" id="UP001413721"/>
    </source>
</evidence>
<organism evidence="6 7">
    <name type="scientific">Tistrella arctica</name>
    <dbReference type="NCBI Taxonomy" id="3133430"/>
    <lineage>
        <taxon>Bacteria</taxon>
        <taxon>Pseudomonadati</taxon>
        <taxon>Pseudomonadota</taxon>
        <taxon>Alphaproteobacteria</taxon>
        <taxon>Geminicoccales</taxon>
        <taxon>Geminicoccaceae</taxon>
        <taxon>Tistrella</taxon>
    </lineage>
</organism>
<evidence type="ECO:0000256" key="5">
    <source>
        <dbReference type="SAM" id="MobiDB-lite"/>
    </source>
</evidence>
<keyword evidence="3 4" id="KW-0663">Pyridoxal phosphate</keyword>
<dbReference type="InterPro" id="IPR015421">
    <property type="entry name" value="PyrdxlP-dep_Trfase_major"/>
</dbReference>
<proteinExistence type="inferred from homology"/>
<dbReference type="PROSITE" id="PS00600">
    <property type="entry name" value="AA_TRANSFER_CLASS_3"/>
    <property type="match status" value="1"/>
</dbReference>
<dbReference type="Gene3D" id="3.90.1150.10">
    <property type="entry name" value="Aspartate Aminotransferase, domain 1"/>
    <property type="match status" value="1"/>
</dbReference>
<evidence type="ECO:0000256" key="3">
    <source>
        <dbReference type="ARBA" id="ARBA00022898"/>
    </source>
</evidence>
<comment type="cofactor">
    <cofactor evidence="1">
        <name>pyridoxal 5'-phosphate</name>
        <dbReference type="ChEBI" id="CHEBI:597326"/>
    </cofactor>
</comment>
<dbReference type="Proteomes" id="UP001413721">
    <property type="component" value="Unassembled WGS sequence"/>
</dbReference>
<keyword evidence="6" id="KW-0808">Transferase</keyword>
<feature type="region of interest" description="Disordered" evidence="5">
    <location>
        <begin position="1"/>
        <end position="20"/>
    </location>
</feature>
<dbReference type="RefSeq" id="WP_345935997.1">
    <property type="nucleotide sequence ID" value="NZ_JBBKTV010000018.1"/>
</dbReference>
<evidence type="ECO:0000313" key="6">
    <source>
        <dbReference type="EMBL" id="MEN2988890.1"/>
    </source>
</evidence>
<dbReference type="InterPro" id="IPR015424">
    <property type="entry name" value="PyrdxlP-dep_Trfase"/>
</dbReference>
<evidence type="ECO:0000256" key="4">
    <source>
        <dbReference type="RuleBase" id="RU003560"/>
    </source>
</evidence>
<dbReference type="EMBL" id="JBBKTW010000004">
    <property type="protein sequence ID" value="MEN2988890.1"/>
    <property type="molecule type" value="Genomic_DNA"/>
</dbReference>
<keyword evidence="6" id="KW-0032">Aminotransferase</keyword>
<dbReference type="Gene3D" id="3.40.640.10">
    <property type="entry name" value="Type I PLP-dependent aspartate aminotransferase-like (Major domain)"/>
    <property type="match status" value="1"/>
</dbReference>
<comment type="similarity">
    <text evidence="2 4">Belongs to the class-III pyridoxal-phosphate-dependent aminotransferase family.</text>
</comment>
<name>A0ABU9YJB2_9PROT</name>
<reference evidence="6 7" key="1">
    <citation type="submission" date="2024-03" db="EMBL/GenBank/DDBJ databases">
        <title>High-quality draft genome sequencing of Tistrella sp. BH-R2-4.</title>
        <authorList>
            <person name="Dong C."/>
        </authorList>
    </citation>
    <scope>NUCLEOTIDE SEQUENCE [LARGE SCALE GENOMIC DNA]</scope>
    <source>
        <strain evidence="6 7">BH-R2-4</strain>
    </source>
</reference>
<gene>
    <name evidence="6" type="ORF">WG926_11300</name>
</gene>
<dbReference type="GO" id="GO:0008483">
    <property type="term" value="F:transaminase activity"/>
    <property type="evidence" value="ECO:0007669"/>
    <property type="project" value="UniProtKB-KW"/>
</dbReference>
<dbReference type="SUPFAM" id="SSF53383">
    <property type="entry name" value="PLP-dependent transferases"/>
    <property type="match status" value="1"/>
</dbReference>
<dbReference type="PANTHER" id="PTHR43094">
    <property type="entry name" value="AMINOTRANSFERASE"/>
    <property type="match status" value="1"/>
</dbReference>
<sequence>MSDRHAPVSTPASTGPLRRNRATSHVLHRHTGDVLPVAVGGEGCWLIDAEGRRYLDASGGAAVSCLGHGNRRVRDAIMAQLDKVAFAHTGFFTNEPMERLAEMLVEGAPEGIGRACFVSGGSEAIESALKIARQYAVERGDLARTRVIARRQSYHGNTLGALSATGNTGRRRPFLPWVIDDVVHVSPCYAWRHRAADETDIAYGQRLAAEFEHQLRVLGPETVLAFVAEPVVGATLGAVPAVEGYFKAIRQICDRHGVLLILDEVMCGMGRTGYLYACEADGVAPDMIAMAKGLGAGYQPIGAVLVSDAIADVVLHGRLGLMTGHTYMGHPVACAASLAVQEVIRDDGLVARVRGLDATFERLLRDGLGARPEVGDIRGRGFFRGVELVADRTTKRPFPATAGLAKRIKAAAFDLGLICYPGSGTADGIDGDHILLAPPFIATEDELALAVERLGQAIDRAMADAGLRAA</sequence>
<accession>A0ABU9YJB2</accession>
<dbReference type="CDD" id="cd00610">
    <property type="entry name" value="OAT_like"/>
    <property type="match status" value="1"/>
</dbReference>
<dbReference type="InterPro" id="IPR005814">
    <property type="entry name" value="Aminotrans_3"/>
</dbReference>
<dbReference type="Pfam" id="PF00202">
    <property type="entry name" value="Aminotran_3"/>
    <property type="match status" value="1"/>
</dbReference>
<dbReference type="InterPro" id="IPR049704">
    <property type="entry name" value="Aminotrans_3_PPA_site"/>
</dbReference>
<dbReference type="PANTHER" id="PTHR43094:SF1">
    <property type="entry name" value="AMINOTRANSFERASE CLASS-III"/>
    <property type="match status" value="1"/>
</dbReference>